<gene>
    <name evidence="3" type="ORF">POVWA1_086100</name>
    <name evidence="4" type="ORF">POVWA2_086890</name>
</gene>
<evidence type="ECO:0000313" key="3">
    <source>
        <dbReference type="EMBL" id="SBT58178.1"/>
    </source>
</evidence>
<keyword evidence="2" id="KW-1133">Transmembrane helix</keyword>
<sequence length="333" mass="38533">MESKLDILKKNELSLGDFEKSDESEFHVQCSSECNDVLSHNVAYTKHREICIKTMKNVIKLTTSDPNVVTTFTNFNNWLYYKDIPSKIEKKDIHFMYTNLWGYIVKDIYTQETFGYDDLFTKSIDIDQIVKILNFSPNIDSIKMTISEETNNNYNKACNYLKECVELYANIKKETCPKISRNSFFCKSLEDFKTKYETLNSIFVRRHKFPSSLDNHPKFDISCPNIDSETELDTSLSDHPPEDGHGSTRSPVGDTGSFPLSYIGFSTIGIIPLFFFLYKFSPIGSFLHDMLSGRKPIGHNFDNENMNELLRQTSEFTYKDNENIGYKLAYQSV</sequence>
<evidence type="ECO:0000313" key="6">
    <source>
        <dbReference type="Proteomes" id="UP000078555"/>
    </source>
</evidence>
<dbReference type="Pfam" id="PF05795">
    <property type="entry name" value="Plasmodium_Vir"/>
    <property type="match status" value="1"/>
</dbReference>
<name>A0A1A9AR80_PLAOA</name>
<proteinExistence type="predicted"/>
<dbReference type="Proteomes" id="UP000078550">
    <property type="component" value="Unassembled WGS sequence"/>
</dbReference>
<reference evidence="6" key="2">
    <citation type="submission" date="2016-05" db="EMBL/GenBank/DDBJ databases">
        <authorList>
            <person name="Naeem R."/>
        </authorList>
    </citation>
    <scope>NUCLEOTIDE SEQUENCE [LARGE SCALE GENOMIC DNA]</scope>
</reference>
<feature type="transmembrane region" description="Helical" evidence="2">
    <location>
        <begin position="260"/>
        <end position="278"/>
    </location>
</feature>
<accession>A0A1A9AR80</accession>
<feature type="region of interest" description="Disordered" evidence="1">
    <location>
        <begin position="231"/>
        <end position="252"/>
    </location>
</feature>
<keyword evidence="2" id="KW-0812">Transmembrane</keyword>
<keyword evidence="2" id="KW-0472">Membrane</keyword>
<evidence type="ECO:0000313" key="4">
    <source>
        <dbReference type="EMBL" id="SBT58719.1"/>
    </source>
</evidence>
<dbReference type="Proteomes" id="UP000078555">
    <property type="component" value="Unassembled WGS sequence"/>
</dbReference>
<dbReference type="InterPro" id="IPR008780">
    <property type="entry name" value="Plasmodium_Vir"/>
</dbReference>
<organism evidence="4 5">
    <name type="scientific">Plasmodium ovale wallikeri</name>
    <dbReference type="NCBI Taxonomy" id="864142"/>
    <lineage>
        <taxon>Eukaryota</taxon>
        <taxon>Sar</taxon>
        <taxon>Alveolata</taxon>
        <taxon>Apicomplexa</taxon>
        <taxon>Aconoidasida</taxon>
        <taxon>Haemosporida</taxon>
        <taxon>Plasmodiidae</taxon>
        <taxon>Plasmodium</taxon>
        <taxon>Plasmodium (Plasmodium)</taxon>
    </lineage>
</organism>
<evidence type="ECO:0000256" key="2">
    <source>
        <dbReference type="SAM" id="Phobius"/>
    </source>
</evidence>
<evidence type="ECO:0000256" key="1">
    <source>
        <dbReference type="SAM" id="MobiDB-lite"/>
    </source>
</evidence>
<reference evidence="4" key="3">
    <citation type="submission" date="2016-05" db="EMBL/GenBank/DDBJ databases">
        <authorList>
            <person name="Lavstsen T."/>
            <person name="Jespersen J.S."/>
        </authorList>
    </citation>
    <scope>NUCLEOTIDE SEQUENCE [LARGE SCALE GENOMIC DNA]</scope>
</reference>
<dbReference type="EMBL" id="FLRD01001784">
    <property type="protein sequence ID" value="SBT58178.1"/>
    <property type="molecule type" value="Genomic_DNA"/>
</dbReference>
<protein>
    <submittedName>
        <fullName evidence="4">PIR Superfamily Protein</fullName>
    </submittedName>
</protein>
<evidence type="ECO:0000313" key="5">
    <source>
        <dbReference type="Proteomes" id="UP000078550"/>
    </source>
</evidence>
<reference evidence="5" key="1">
    <citation type="submission" date="2016-05" db="EMBL/GenBank/DDBJ databases">
        <authorList>
            <person name="Naeem Raeece"/>
        </authorList>
    </citation>
    <scope>NUCLEOTIDE SEQUENCE [LARGE SCALE GENOMIC DNA]</scope>
</reference>
<dbReference type="EMBL" id="FLRE01002495">
    <property type="protein sequence ID" value="SBT58719.1"/>
    <property type="molecule type" value="Genomic_DNA"/>
</dbReference>
<dbReference type="AlphaFoldDB" id="A0A1A9AR80"/>
<keyword evidence="6" id="KW-1185">Reference proteome</keyword>